<dbReference type="GO" id="GO:0005886">
    <property type="term" value="C:plasma membrane"/>
    <property type="evidence" value="ECO:0007669"/>
    <property type="project" value="UniProtKB-SubCell"/>
</dbReference>
<dbReference type="EMBL" id="BMGG01000004">
    <property type="protein sequence ID" value="GGC67517.1"/>
    <property type="molecule type" value="Genomic_DNA"/>
</dbReference>
<dbReference type="GO" id="GO:0010181">
    <property type="term" value="F:FMN binding"/>
    <property type="evidence" value="ECO:0007669"/>
    <property type="project" value="UniProtKB-UniRule"/>
</dbReference>
<evidence type="ECO:0000259" key="8">
    <source>
        <dbReference type="Pfam" id="PF01794"/>
    </source>
</evidence>
<dbReference type="HAMAP" id="MF_01207">
    <property type="entry name" value="MsrQ"/>
    <property type="match status" value="1"/>
</dbReference>
<name>A0A916UD63_9HYPH</name>
<dbReference type="GO" id="GO:0046872">
    <property type="term" value="F:metal ion binding"/>
    <property type="evidence" value="ECO:0007669"/>
    <property type="project" value="UniProtKB-KW"/>
</dbReference>
<feature type="transmembrane region" description="Helical" evidence="7">
    <location>
        <begin position="60"/>
        <end position="80"/>
    </location>
</feature>
<reference evidence="9" key="2">
    <citation type="submission" date="2020-09" db="EMBL/GenBank/DDBJ databases">
        <authorList>
            <person name="Sun Q."/>
            <person name="Zhou Y."/>
        </authorList>
    </citation>
    <scope>NUCLEOTIDE SEQUENCE</scope>
    <source>
        <strain evidence="9">CGMCC 1.12919</strain>
    </source>
</reference>
<keyword evidence="2 7" id="KW-0813">Transport</keyword>
<keyword evidence="6 7" id="KW-0472">Membrane</keyword>
<dbReference type="Pfam" id="PF01794">
    <property type="entry name" value="Ferric_reduct"/>
    <property type="match status" value="1"/>
</dbReference>
<evidence type="ECO:0000256" key="5">
    <source>
        <dbReference type="ARBA" id="ARBA00023004"/>
    </source>
</evidence>
<dbReference type="PANTHER" id="PTHR36964:SF1">
    <property type="entry name" value="PROTEIN-METHIONINE-SULFOXIDE REDUCTASE HEME-BINDING SUBUNIT MSRQ"/>
    <property type="match status" value="1"/>
</dbReference>
<reference evidence="9" key="1">
    <citation type="journal article" date="2014" name="Int. J. Syst. Evol. Microbiol.">
        <title>Complete genome sequence of Corynebacterium casei LMG S-19264T (=DSM 44701T), isolated from a smear-ripened cheese.</title>
        <authorList>
            <consortium name="US DOE Joint Genome Institute (JGI-PGF)"/>
            <person name="Walter F."/>
            <person name="Albersmeier A."/>
            <person name="Kalinowski J."/>
            <person name="Ruckert C."/>
        </authorList>
    </citation>
    <scope>NUCLEOTIDE SEQUENCE</scope>
    <source>
        <strain evidence="9">CGMCC 1.12919</strain>
    </source>
</reference>
<evidence type="ECO:0000313" key="10">
    <source>
        <dbReference type="Proteomes" id="UP000637002"/>
    </source>
</evidence>
<dbReference type="GO" id="GO:0016679">
    <property type="term" value="F:oxidoreductase activity, acting on diphenols and related substances as donors"/>
    <property type="evidence" value="ECO:0007669"/>
    <property type="project" value="TreeGrafter"/>
</dbReference>
<keyword evidence="10" id="KW-1185">Reference proteome</keyword>
<evidence type="ECO:0000256" key="2">
    <source>
        <dbReference type="ARBA" id="ARBA00022448"/>
    </source>
</evidence>
<sequence length="216" mass="22999">MAAPVSAARPPAGGSTRSWAPMVPRWTVYVAGLIPAAWALGLGLNDALGAEPIKELEHLLGLWALRFLLAALAVTPLRQLTGVNLLRYRRALGLLAFYYAALHLAVYLLLDQGLDAGAIAADVLKRPYITVGFASFLVLLPLAATSTNGMIRRLGGRAWARLHRFVYLAAALAALHFVLVVKSWPAEPLIYAAACAALLASRAYPAAAAARRGPRT</sequence>
<comment type="caution">
    <text evidence="9">The sequence shown here is derived from an EMBL/GenBank/DDBJ whole genome shotgun (WGS) entry which is preliminary data.</text>
</comment>
<protein>
    <recommendedName>
        <fullName evidence="7">Protein-methionine-sulfoxide reductase heme-binding subunit MsrQ</fullName>
    </recommendedName>
    <alternativeName>
        <fullName evidence="7">Flavocytochrome MsrQ</fullName>
    </alternativeName>
</protein>
<accession>A0A916UD63</accession>
<keyword evidence="4 7" id="KW-1133">Transmembrane helix</keyword>
<keyword evidence="7" id="KW-0249">Electron transport</keyword>
<evidence type="ECO:0000256" key="7">
    <source>
        <dbReference type="HAMAP-Rule" id="MF_01207"/>
    </source>
</evidence>
<gene>
    <name evidence="7 9" type="primary">msrQ</name>
    <name evidence="9" type="ORF">GCM10010994_27660</name>
</gene>
<comment type="subcellular location">
    <subcellularLocation>
        <location evidence="7">Cell membrane</location>
        <topology evidence="7">Multi-pass membrane protein</topology>
    </subcellularLocation>
    <subcellularLocation>
        <location evidence="1">Membrane</location>
        <topology evidence="1">Multi-pass membrane protein</topology>
    </subcellularLocation>
</comment>
<dbReference type="AlphaFoldDB" id="A0A916UD63"/>
<dbReference type="PANTHER" id="PTHR36964">
    <property type="entry name" value="PROTEIN-METHIONINE-SULFOXIDE REDUCTASE HEME-BINDING SUBUNIT MSRQ"/>
    <property type="match status" value="1"/>
</dbReference>
<keyword evidence="5 7" id="KW-0408">Iron</keyword>
<organism evidence="9 10">
    <name type="scientific">Chelatococcus reniformis</name>
    <dbReference type="NCBI Taxonomy" id="1494448"/>
    <lineage>
        <taxon>Bacteria</taxon>
        <taxon>Pseudomonadati</taxon>
        <taxon>Pseudomonadota</taxon>
        <taxon>Alphaproteobacteria</taxon>
        <taxon>Hyphomicrobiales</taxon>
        <taxon>Chelatococcaceae</taxon>
        <taxon>Chelatococcus</taxon>
    </lineage>
</organism>
<feature type="domain" description="Ferric oxidoreductase" evidence="8">
    <location>
        <begin position="60"/>
        <end position="173"/>
    </location>
</feature>
<keyword evidence="3 7" id="KW-0812">Transmembrane</keyword>
<dbReference type="GO" id="GO:0020037">
    <property type="term" value="F:heme binding"/>
    <property type="evidence" value="ECO:0007669"/>
    <property type="project" value="UniProtKB-UniRule"/>
</dbReference>
<keyword evidence="7" id="KW-0479">Metal-binding</keyword>
<evidence type="ECO:0000256" key="4">
    <source>
        <dbReference type="ARBA" id="ARBA00022989"/>
    </source>
</evidence>
<feature type="transmembrane region" description="Helical" evidence="7">
    <location>
        <begin position="26"/>
        <end position="48"/>
    </location>
</feature>
<comment type="cofactor">
    <cofactor evidence="7">
        <name>heme b</name>
        <dbReference type="ChEBI" id="CHEBI:60344"/>
    </cofactor>
    <text evidence="7">Binds 1 heme b (iron(II)-protoporphyrin IX) group per subunit.</text>
</comment>
<comment type="cofactor">
    <cofactor evidence="7">
        <name>FMN</name>
        <dbReference type="ChEBI" id="CHEBI:58210"/>
    </cofactor>
    <text evidence="7">Binds 1 FMN per subunit.</text>
</comment>
<comment type="caution">
    <text evidence="7">Lacks conserved residue(s) required for the propagation of feature annotation.</text>
</comment>
<keyword evidence="7" id="KW-0285">Flavoprotein</keyword>
<feature type="transmembrane region" description="Helical" evidence="7">
    <location>
        <begin position="126"/>
        <end position="144"/>
    </location>
</feature>
<evidence type="ECO:0000256" key="3">
    <source>
        <dbReference type="ARBA" id="ARBA00022692"/>
    </source>
</evidence>
<comment type="subunit">
    <text evidence="7">Heterodimer of a catalytic subunit (MsrP) and a heme-binding subunit (MsrQ).</text>
</comment>
<comment type="similarity">
    <text evidence="7">Belongs to the MsrQ family.</text>
</comment>
<keyword evidence="7" id="KW-0288">FMN</keyword>
<comment type="function">
    <text evidence="7">Part of the MsrPQ system that repairs oxidized periplasmic proteins containing methionine sulfoxide residues (Met-O), using respiratory chain electrons. Thus protects these proteins from oxidative-stress damage caused by reactive species of oxygen and chlorine generated by the host defense mechanisms. MsrPQ is essential for the maintenance of envelope integrity under bleach stress, rescuing a wide series of structurally unrelated periplasmic proteins from methionine oxidation. MsrQ provides electrons for reduction to the reductase catalytic subunit MsrP, using the quinone pool of the respiratory chain.</text>
</comment>
<keyword evidence="7" id="KW-0349">Heme</keyword>
<feature type="transmembrane region" description="Helical" evidence="7">
    <location>
        <begin position="92"/>
        <end position="110"/>
    </location>
</feature>
<dbReference type="InterPro" id="IPR013130">
    <property type="entry name" value="Fe3_Rdtase_TM_dom"/>
</dbReference>
<evidence type="ECO:0000256" key="6">
    <source>
        <dbReference type="ARBA" id="ARBA00023136"/>
    </source>
</evidence>
<keyword evidence="7" id="KW-1003">Cell membrane</keyword>
<dbReference type="NCBIfam" id="NF003833">
    <property type="entry name" value="PRK05419.1-5"/>
    <property type="match status" value="1"/>
</dbReference>
<proteinExistence type="inferred from homology"/>
<evidence type="ECO:0000256" key="1">
    <source>
        <dbReference type="ARBA" id="ARBA00004141"/>
    </source>
</evidence>
<dbReference type="Proteomes" id="UP000637002">
    <property type="component" value="Unassembled WGS sequence"/>
</dbReference>
<dbReference type="GO" id="GO:0009055">
    <property type="term" value="F:electron transfer activity"/>
    <property type="evidence" value="ECO:0007669"/>
    <property type="project" value="UniProtKB-UniRule"/>
</dbReference>
<feature type="transmembrane region" description="Helical" evidence="7">
    <location>
        <begin position="165"/>
        <end position="184"/>
    </location>
</feature>
<dbReference type="GO" id="GO:0030091">
    <property type="term" value="P:protein repair"/>
    <property type="evidence" value="ECO:0007669"/>
    <property type="project" value="UniProtKB-UniRule"/>
</dbReference>
<dbReference type="InterPro" id="IPR022837">
    <property type="entry name" value="MsrQ-like"/>
</dbReference>
<evidence type="ECO:0000313" key="9">
    <source>
        <dbReference type="EMBL" id="GGC67517.1"/>
    </source>
</evidence>